<protein>
    <submittedName>
        <fullName evidence="4">Fimbrial protein</fullName>
    </submittedName>
</protein>
<evidence type="ECO:0000313" key="4">
    <source>
        <dbReference type="EMBL" id="OIQ73794.1"/>
    </source>
</evidence>
<name>A0A1J5PRL7_9ZZZZ</name>
<evidence type="ECO:0000256" key="2">
    <source>
        <dbReference type="SAM" id="MobiDB-lite"/>
    </source>
</evidence>
<reference evidence="4" key="1">
    <citation type="submission" date="2016-10" db="EMBL/GenBank/DDBJ databases">
        <title>Sequence of Gallionella enrichment culture.</title>
        <authorList>
            <person name="Poehlein A."/>
            <person name="Muehling M."/>
            <person name="Daniel R."/>
        </authorList>
    </citation>
    <scope>NUCLEOTIDE SEQUENCE</scope>
</reference>
<dbReference type="PANTHER" id="PTHR30093:SF34">
    <property type="entry name" value="PREPILIN PEPTIDASE-DEPENDENT PROTEIN D"/>
    <property type="match status" value="1"/>
</dbReference>
<dbReference type="NCBIfam" id="TIGR02532">
    <property type="entry name" value="IV_pilin_GFxxxE"/>
    <property type="match status" value="1"/>
</dbReference>
<keyword evidence="3" id="KW-1133">Transmembrane helix</keyword>
<proteinExistence type="predicted"/>
<dbReference type="GO" id="GO:0007155">
    <property type="term" value="P:cell adhesion"/>
    <property type="evidence" value="ECO:0007669"/>
    <property type="project" value="InterPro"/>
</dbReference>
<dbReference type="InterPro" id="IPR012902">
    <property type="entry name" value="N_methyl_site"/>
</dbReference>
<dbReference type="InterPro" id="IPR045584">
    <property type="entry name" value="Pilin-like"/>
</dbReference>
<keyword evidence="3" id="KW-0812">Transmembrane</keyword>
<dbReference type="Pfam" id="PF07963">
    <property type="entry name" value="N_methyl"/>
    <property type="match status" value="1"/>
</dbReference>
<organism evidence="4">
    <name type="scientific">mine drainage metagenome</name>
    <dbReference type="NCBI Taxonomy" id="410659"/>
    <lineage>
        <taxon>unclassified sequences</taxon>
        <taxon>metagenomes</taxon>
        <taxon>ecological metagenomes</taxon>
    </lineage>
</organism>
<dbReference type="SUPFAM" id="SSF54523">
    <property type="entry name" value="Pili subunits"/>
    <property type="match status" value="1"/>
</dbReference>
<accession>A0A1J5PRL7</accession>
<gene>
    <name evidence="4" type="primary">pilE1_9</name>
    <name evidence="4" type="ORF">GALL_445670</name>
</gene>
<dbReference type="PROSITE" id="PS00409">
    <property type="entry name" value="PROKAR_NTER_METHYL"/>
    <property type="match status" value="1"/>
</dbReference>
<comment type="caution">
    <text evidence="4">The sequence shown here is derived from an EMBL/GenBank/DDBJ whole genome shotgun (WGS) entry which is preliminary data.</text>
</comment>
<feature type="transmembrane region" description="Helical" evidence="3">
    <location>
        <begin position="27"/>
        <end position="48"/>
    </location>
</feature>
<evidence type="ECO:0000256" key="1">
    <source>
        <dbReference type="ARBA" id="ARBA00022481"/>
    </source>
</evidence>
<dbReference type="GO" id="GO:0009289">
    <property type="term" value="C:pilus"/>
    <property type="evidence" value="ECO:0007669"/>
    <property type="project" value="InterPro"/>
</dbReference>
<dbReference type="InterPro" id="IPR001082">
    <property type="entry name" value="Pilin"/>
</dbReference>
<feature type="compositionally biased region" description="Polar residues" evidence="2">
    <location>
        <begin position="169"/>
        <end position="178"/>
    </location>
</feature>
<dbReference type="Pfam" id="PF00114">
    <property type="entry name" value="Pilin"/>
    <property type="match status" value="1"/>
</dbReference>
<keyword evidence="3" id="KW-0472">Membrane</keyword>
<dbReference type="AlphaFoldDB" id="A0A1J5PRL7"/>
<dbReference type="EMBL" id="MLJW01002734">
    <property type="protein sequence ID" value="OIQ73794.1"/>
    <property type="molecule type" value="Genomic_DNA"/>
</dbReference>
<keyword evidence="1" id="KW-0488">Methylation</keyword>
<dbReference type="Gene3D" id="3.30.700.10">
    <property type="entry name" value="Glycoprotein, Type 4 Pilin"/>
    <property type="match status" value="1"/>
</dbReference>
<evidence type="ECO:0000256" key="3">
    <source>
        <dbReference type="SAM" id="Phobius"/>
    </source>
</evidence>
<feature type="region of interest" description="Disordered" evidence="2">
    <location>
        <begin position="169"/>
        <end position="188"/>
    </location>
</feature>
<dbReference type="PANTHER" id="PTHR30093">
    <property type="entry name" value="GENERAL SECRETION PATHWAY PROTEIN G"/>
    <property type="match status" value="1"/>
</dbReference>
<sequence length="188" mass="19904">MKNNAMMSACKGRRPTAQRAQSRGQGFTLIELMIVVAIIGILAAVAIPQYRDYMVRARVIEGINLTSGIKTAVAEYWATHGSFISDWPSTDQVCTGATAACTQANGAEPPSGTYSISVLVGYGGTIIITYNQLLNPNQATGYTLVLQPAPGEGSLRWVCFSGGQTTKDGVTTNATPTLPSKYAPPPCR</sequence>